<proteinExistence type="inferred from homology"/>
<feature type="transmembrane region" description="Helical" evidence="17">
    <location>
        <begin position="244"/>
        <end position="264"/>
    </location>
</feature>
<dbReference type="WBParaSite" id="Pan_g5192.t2">
    <property type="protein sequence ID" value="Pan_g5192.t2"/>
    <property type="gene ID" value="Pan_g5192"/>
</dbReference>
<keyword evidence="2" id="KW-0813">Transport</keyword>
<evidence type="ECO:0000256" key="3">
    <source>
        <dbReference type="ARBA" id="ARBA00022475"/>
    </source>
</evidence>
<protein>
    <submittedName>
        <fullName evidence="21">Solute carrier family 12 member 6</fullName>
    </submittedName>
</protein>
<evidence type="ECO:0000256" key="17">
    <source>
        <dbReference type="SAM" id="Phobius"/>
    </source>
</evidence>
<evidence type="ECO:0000259" key="19">
    <source>
        <dbReference type="Pfam" id="PF03522"/>
    </source>
</evidence>
<evidence type="ECO:0000256" key="9">
    <source>
        <dbReference type="ARBA" id="ARBA00022989"/>
    </source>
</evidence>
<feature type="compositionally biased region" description="Polar residues" evidence="16">
    <location>
        <begin position="977"/>
        <end position="996"/>
    </location>
</feature>
<evidence type="ECO:0000259" key="18">
    <source>
        <dbReference type="Pfam" id="PF00324"/>
    </source>
</evidence>
<dbReference type="GO" id="GO:1990573">
    <property type="term" value="P:potassium ion import across plasma membrane"/>
    <property type="evidence" value="ECO:0007669"/>
    <property type="project" value="TreeGrafter"/>
</dbReference>
<dbReference type="GO" id="GO:0005886">
    <property type="term" value="C:plasma membrane"/>
    <property type="evidence" value="ECO:0007669"/>
    <property type="project" value="UniProtKB-SubCell"/>
</dbReference>
<keyword evidence="12" id="KW-0325">Glycoprotein</keyword>
<evidence type="ECO:0000256" key="13">
    <source>
        <dbReference type="ARBA" id="ARBA00023214"/>
    </source>
</evidence>
<dbReference type="Proteomes" id="UP000492821">
    <property type="component" value="Unassembled WGS sequence"/>
</dbReference>
<keyword evidence="8" id="KW-0630">Potassium</keyword>
<comment type="subcellular location">
    <subcellularLocation>
        <location evidence="1">Cell membrane</location>
        <topology evidence="1">Multi-pass membrane protein</topology>
    </subcellularLocation>
</comment>
<evidence type="ECO:0000256" key="15">
    <source>
        <dbReference type="ARBA" id="ARBA00047825"/>
    </source>
</evidence>
<evidence type="ECO:0000256" key="7">
    <source>
        <dbReference type="ARBA" id="ARBA00022847"/>
    </source>
</evidence>
<reference evidence="20" key="1">
    <citation type="journal article" date="2013" name="Genetics">
        <title>The draft genome and transcriptome of Panagrellus redivivus are shaped by the harsh demands of a free-living lifestyle.</title>
        <authorList>
            <person name="Srinivasan J."/>
            <person name="Dillman A.R."/>
            <person name="Macchietto M.G."/>
            <person name="Heikkinen L."/>
            <person name="Lakso M."/>
            <person name="Fracchia K.M."/>
            <person name="Antoshechkin I."/>
            <person name="Mortazavi A."/>
            <person name="Wong G."/>
            <person name="Sternberg P.W."/>
        </authorList>
    </citation>
    <scope>NUCLEOTIDE SEQUENCE [LARGE SCALE GENOMIC DNA]</scope>
    <source>
        <strain evidence="20">MT8872</strain>
    </source>
</reference>
<keyword evidence="13" id="KW-0868">Chloride</keyword>
<feature type="transmembrane region" description="Helical" evidence="17">
    <location>
        <begin position="615"/>
        <end position="643"/>
    </location>
</feature>
<keyword evidence="7" id="KW-0769">Symport</keyword>
<keyword evidence="3" id="KW-1003">Cell membrane</keyword>
<dbReference type="InterPro" id="IPR000076">
    <property type="entry name" value="KCL_cotranspt"/>
</dbReference>
<feature type="transmembrane region" description="Helical" evidence="17">
    <location>
        <begin position="270"/>
        <end position="291"/>
    </location>
</feature>
<dbReference type="InterPro" id="IPR004842">
    <property type="entry name" value="SLC12A_fam"/>
</dbReference>
<feature type="transmembrane region" description="Helical" evidence="17">
    <location>
        <begin position="158"/>
        <end position="183"/>
    </location>
</feature>
<reference evidence="21" key="2">
    <citation type="submission" date="2020-10" db="UniProtKB">
        <authorList>
            <consortium name="WormBaseParasite"/>
        </authorList>
    </citation>
    <scope>IDENTIFICATION</scope>
</reference>
<feature type="transmembrane region" description="Helical" evidence="17">
    <location>
        <begin position="575"/>
        <end position="595"/>
    </location>
</feature>
<feature type="transmembrane region" description="Helical" evidence="17">
    <location>
        <begin position="203"/>
        <end position="232"/>
    </location>
</feature>
<keyword evidence="20" id="KW-1185">Reference proteome</keyword>
<dbReference type="AlphaFoldDB" id="A0A7E4VZX4"/>
<evidence type="ECO:0000256" key="16">
    <source>
        <dbReference type="SAM" id="MobiDB-lite"/>
    </source>
</evidence>
<dbReference type="InterPro" id="IPR004841">
    <property type="entry name" value="AA-permease/SLC12A_dom"/>
</dbReference>
<evidence type="ECO:0000256" key="4">
    <source>
        <dbReference type="ARBA" id="ARBA00022538"/>
    </source>
</evidence>
<dbReference type="PANTHER" id="PTHR11827">
    <property type="entry name" value="SOLUTE CARRIER FAMILY 12, CATION COTRANSPORTERS"/>
    <property type="match status" value="1"/>
</dbReference>
<evidence type="ECO:0000256" key="10">
    <source>
        <dbReference type="ARBA" id="ARBA00023065"/>
    </source>
</evidence>
<keyword evidence="11 17" id="KW-0472">Membrane</keyword>
<feature type="transmembrane region" description="Helical" evidence="17">
    <location>
        <begin position="127"/>
        <end position="146"/>
    </location>
</feature>
<evidence type="ECO:0000256" key="14">
    <source>
        <dbReference type="ARBA" id="ARBA00046331"/>
    </source>
</evidence>
<evidence type="ECO:0000256" key="1">
    <source>
        <dbReference type="ARBA" id="ARBA00004651"/>
    </source>
</evidence>
<evidence type="ECO:0000256" key="8">
    <source>
        <dbReference type="ARBA" id="ARBA00022958"/>
    </source>
</evidence>
<evidence type="ECO:0000313" key="21">
    <source>
        <dbReference type="WBParaSite" id="Pan_g5192.t2"/>
    </source>
</evidence>
<dbReference type="GO" id="GO:0055064">
    <property type="term" value="P:chloride ion homeostasis"/>
    <property type="evidence" value="ECO:0007669"/>
    <property type="project" value="TreeGrafter"/>
</dbReference>
<feature type="domain" description="SLC12A transporter C-terminal" evidence="19">
    <location>
        <begin position="714"/>
        <end position="833"/>
    </location>
</feature>
<feature type="region of interest" description="Disordered" evidence="16">
    <location>
        <begin position="973"/>
        <end position="1025"/>
    </location>
</feature>
<accession>A0A7E4VZX4</accession>
<feature type="transmembrane region" description="Helical" evidence="17">
    <location>
        <begin position="549"/>
        <end position="568"/>
    </location>
</feature>
<evidence type="ECO:0000256" key="12">
    <source>
        <dbReference type="ARBA" id="ARBA00023180"/>
    </source>
</evidence>
<dbReference type="GO" id="GO:0006884">
    <property type="term" value="P:cell volume homeostasis"/>
    <property type="evidence" value="ECO:0007669"/>
    <property type="project" value="TreeGrafter"/>
</dbReference>
<dbReference type="GO" id="GO:0055075">
    <property type="term" value="P:potassium ion homeostasis"/>
    <property type="evidence" value="ECO:0007669"/>
    <property type="project" value="TreeGrafter"/>
</dbReference>
<dbReference type="PRINTS" id="PR01081">
    <property type="entry name" value="KCLTRNSPORT"/>
</dbReference>
<keyword evidence="9 17" id="KW-1133">Transmembrane helix</keyword>
<evidence type="ECO:0000256" key="5">
    <source>
        <dbReference type="ARBA" id="ARBA00022553"/>
    </source>
</evidence>
<keyword evidence="10" id="KW-0406">Ion transport</keyword>
<dbReference type="Pfam" id="PF00324">
    <property type="entry name" value="AA_permease"/>
    <property type="match status" value="2"/>
</dbReference>
<name>A0A7E4VZX4_PANRE</name>
<dbReference type="Pfam" id="PF03522">
    <property type="entry name" value="SLC12"/>
    <property type="match status" value="3"/>
</dbReference>
<comment type="catalytic activity">
    <reaction evidence="15">
        <text>K(+)(in) + chloride(in) = K(+)(out) + chloride(out)</text>
        <dbReference type="Rhea" id="RHEA:72427"/>
        <dbReference type="ChEBI" id="CHEBI:17996"/>
        <dbReference type="ChEBI" id="CHEBI:29103"/>
    </reaction>
</comment>
<dbReference type="GO" id="GO:0007268">
    <property type="term" value="P:chemical synaptic transmission"/>
    <property type="evidence" value="ECO:0007669"/>
    <property type="project" value="TreeGrafter"/>
</dbReference>
<dbReference type="Gene3D" id="1.20.1740.10">
    <property type="entry name" value="Amino acid/polyamine transporter I"/>
    <property type="match status" value="2"/>
</dbReference>
<evidence type="ECO:0000256" key="2">
    <source>
        <dbReference type="ARBA" id="ARBA00022448"/>
    </source>
</evidence>
<dbReference type="GO" id="GO:0015379">
    <property type="term" value="F:potassium:chloride symporter activity"/>
    <property type="evidence" value="ECO:0007669"/>
    <property type="project" value="InterPro"/>
</dbReference>
<organism evidence="20 21">
    <name type="scientific">Panagrellus redivivus</name>
    <name type="common">Microworm</name>
    <dbReference type="NCBI Taxonomy" id="6233"/>
    <lineage>
        <taxon>Eukaryota</taxon>
        <taxon>Metazoa</taxon>
        <taxon>Ecdysozoa</taxon>
        <taxon>Nematoda</taxon>
        <taxon>Chromadorea</taxon>
        <taxon>Rhabditida</taxon>
        <taxon>Tylenchina</taxon>
        <taxon>Panagrolaimomorpha</taxon>
        <taxon>Panagrolaimoidea</taxon>
        <taxon>Panagrolaimidae</taxon>
        <taxon>Panagrellus</taxon>
    </lineage>
</organism>
<dbReference type="GO" id="GO:0045202">
    <property type="term" value="C:synapse"/>
    <property type="evidence" value="ECO:0007669"/>
    <property type="project" value="GOC"/>
</dbReference>
<sequence>MTRFQVSSVTDDAPTAVVVNNGQPQPAPPAPVATEVTLTAITIGRLSYQHVPGSSEGSNGAERIPLFDKTDVSLALYEEEYNTQGQKIGQMLRSLSLYQSVLPSSDDAESGRNAQAQPVKMGTIMGVYLPCLQNIFGVLFFIRLAWIVGTAGVVQAFLLVLLCCSVTFLTCISLSAIATNGVVPGGGPYYMISRNLGPELGGAVGILFYLGTTIAASMYITGAVEIFLLYIYPDAQVFESMFNNCRLFGTILLIIVGLIVLSGVTVVNKFALPAVFAVILCIGLTFAGVFVKVNGTDALKFCMVGDRPVNLVGFKEKFGYVPNCTAEGLYEGFCQTDVNGTEVCDPYYMRHSKTKRFSIKERRALTGLTSGMFWDNLWSKYRYAGDVLTKGNPKKEPKADPSNFYVFAETSSSFMVLVGVFFPSVTGIMAGSNRSGNLRDASKSIPIGTLGAQLTTSIVYLVGVILFGASVAEMYIRDKFGRSAMGKLVIAELAWPIPIVILIGCFLSTVGAGLQSLTGAPRLLQAISADDVIPFLRRFQKTDSRGEPIRAILLTLLICEAGILIAVIEHITALITQFFLMCYLGVNAACALQSILKAPGWRPSFRYFHWVLSTIGAFLCVAVMFISAWYFALVAIFIGAAVYKYIEYVGAEKEWGDGLKGLGLSAARFALLNVDESGQTHTRNWRPQLLVLYPNADLFTNCPDGRLGDIQRGLLSFVSQLKAGKGLTLVTECLEGNFANLANKAALHKEGLQKELRKHKIRGFADVVVSESHSHGISCLIQTSGLGGLRHNSVLVPWPDHWAHARDTSKSYEESRKFVDTVRDVVAAKCAILVPKNVHNYPQSNEKVLGSVDVWWVVHDGGLLMLLPFLLRKHKTWRNTTLRLFTIAQIDDNSMDMKKDLERFLYHLRIEAQVFVIEMPEGDISEYTYERTLKMEERHKLLREMQLKREAVDIQSQMDEAVRERKFSRINEDEVKQVQQKNQPTSKVRFSENSVEISHPPVPEEQEEEEEAREQQVSPKHYINPSRNYNVRKMHTAVNLNKLMKERSDEAQLIIVNLPGPPEAGADTYYMEFIDALTEGLNRVLLVRGTGAEVVTIYS</sequence>
<keyword evidence="5" id="KW-0597">Phosphoprotein</keyword>
<feature type="domain" description="SLC12A transporter C-terminal" evidence="19">
    <location>
        <begin position="847"/>
        <end position="990"/>
    </location>
</feature>
<feature type="transmembrane region" description="Helical" evidence="17">
    <location>
        <begin position="404"/>
        <end position="430"/>
    </location>
</feature>
<dbReference type="InterPro" id="IPR018491">
    <property type="entry name" value="SLC12_C"/>
</dbReference>
<keyword evidence="6 17" id="KW-0812">Transmembrane</keyword>
<feature type="transmembrane region" description="Helical" evidence="17">
    <location>
        <begin position="450"/>
        <end position="472"/>
    </location>
</feature>
<evidence type="ECO:0000313" key="20">
    <source>
        <dbReference type="Proteomes" id="UP000492821"/>
    </source>
</evidence>
<feature type="transmembrane region" description="Helical" evidence="17">
    <location>
        <begin position="493"/>
        <end position="514"/>
    </location>
</feature>
<feature type="domain" description="Amino acid permease/ SLC12A" evidence="18">
    <location>
        <begin position="127"/>
        <end position="308"/>
    </location>
</feature>
<keyword evidence="4" id="KW-0633">Potassium transport</keyword>
<dbReference type="PANTHER" id="PTHR11827:SF73">
    <property type="entry name" value="KAZACHOC, ISOFORM G"/>
    <property type="match status" value="1"/>
</dbReference>
<feature type="domain" description="SLC12A transporter C-terminal" evidence="19">
    <location>
        <begin position="1009"/>
        <end position="1099"/>
    </location>
</feature>
<evidence type="ECO:0000256" key="11">
    <source>
        <dbReference type="ARBA" id="ARBA00023136"/>
    </source>
</evidence>
<evidence type="ECO:0000256" key="6">
    <source>
        <dbReference type="ARBA" id="ARBA00022692"/>
    </source>
</evidence>
<comment type="similarity">
    <text evidence="14">Belongs to the SLC12A transporter family. K/Cl co-transporter subfamily.</text>
</comment>
<feature type="domain" description="Amino acid permease/ SLC12A" evidence="18">
    <location>
        <begin position="403"/>
        <end position="689"/>
    </location>
</feature>